<name>X0TID9_9ZZZZ</name>
<proteinExistence type="predicted"/>
<dbReference type="AlphaFoldDB" id="X0TID9"/>
<protein>
    <recommendedName>
        <fullName evidence="2">UvrD-like helicase C-terminal domain-containing protein</fullName>
    </recommendedName>
</protein>
<organism evidence="1">
    <name type="scientific">marine sediment metagenome</name>
    <dbReference type="NCBI Taxonomy" id="412755"/>
    <lineage>
        <taxon>unclassified sequences</taxon>
        <taxon>metagenomes</taxon>
        <taxon>ecological metagenomes</taxon>
    </lineage>
</organism>
<reference evidence="1" key="1">
    <citation type="journal article" date="2014" name="Front. Microbiol.">
        <title>High frequency of phylogenetically diverse reductive dehalogenase-homologous genes in deep subseafloor sedimentary metagenomes.</title>
        <authorList>
            <person name="Kawai M."/>
            <person name="Futagami T."/>
            <person name="Toyoda A."/>
            <person name="Takaki Y."/>
            <person name="Nishi S."/>
            <person name="Hori S."/>
            <person name="Arai W."/>
            <person name="Tsubouchi T."/>
            <person name="Morono Y."/>
            <person name="Uchiyama I."/>
            <person name="Ito T."/>
            <person name="Fujiyama A."/>
            <person name="Inagaki F."/>
            <person name="Takami H."/>
        </authorList>
    </citation>
    <scope>NUCLEOTIDE SEQUENCE</scope>
    <source>
        <strain evidence="1">Expedition CK06-06</strain>
    </source>
</reference>
<sequence length="72" mass="7909">GSEVPFAIIMLDNSRSGMMVQCREHLYTGLSRGKLMTFMIGNMETASAICKETAIDKRKTFLSQLLTLGPPA</sequence>
<evidence type="ECO:0008006" key="2">
    <source>
        <dbReference type="Google" id="ProtNLM"/>
    </source>
</evidence>
<comment type="caution">
    <text evidence="1">The sequence shown here is derived from an EMBL/GenBank/DDBJ whole genome shotgun (WGS) entry which is preliminary data.</text>
</comment>
<dbReference type="InterPro" id="IPR027417">
    <property type="entry name" value="P-loop_NTPase"/>
</dbReference>
<evidence type="ECO:0000313" key="1">
    <source>
        <dbReference type="EMBL" id="GAF87927.1"/>
    </source>
</evidence>
<dbReference type="Gene3D" id="3.40.50.300">
    <property type="entry name" value="P-loop containing nucleotide triphosphate hydrolases"/>
    <property type="match status" value="1"/>
</dbReference>
<dbReference type="EMBL" id="BARS01017845">
    <property type="protein sequence ID" value="GAF87927.1"/>
    <property type="molecule type" value="Genomic_DNA"/>
</dbReference>
<accession>X0TID9</accession>
<feature type="non-terminal residue" evidence="1">
    <location>
        <position position="1"/>
    </location>
</feature>
<gene>
    <name evidence="1" type="ORF">S01H1_29123</name>
</gene>